<dbReference type="RefSeq" id="WP_120103580.1">
    <property type="nucleotide sequence ID" value="NZ_QKNY01000018.1"/>
</dbReference>
<dbReference type="InterPro" id="IPR058448">
    <property type="entry name" value="DUF8135"/>
</dbReference>
<reference evidence="3 4" key="1">
    <citation type="submission" date="2018-06" db="EMBL/GenBank/DDBJ databases">
        <title>Halonotius sp. F13-13 a new haloarchaeeon isolated from a solar saltern from Isla Cristina, Huelva, Spain.</title>
        <authorList>
            <person name="Duran-Viseras A."/>
            <person name="Sanchez-Porro C."/>
            <person name="Ventosa A."/>
        </authorList>
    </citation>
    <scope>NUCLEOTIDE SEQUENCE [LARGE SCALE GENOMIC DNA]</scope>
    <source>
        <strain evidence="3 4">F13-13</strain>
    </source>
</reference>
<keyword evidence="4" id="KW-1185">Reference proteome</keyword>
<accession>A0A3A6PPA7</accession>
<protein>
    <recommendedName>
        <fullName evidence="2">DUF8135 domain-containing protein</fullName>
    </recommendedName>
</protein>
<organism evidence="3 4">
    <name type="scientific">Halonotius aquaticus</name>
    <dbReference type="NCBI Taxonomy" id="2216978"/>
    <lineage>
        <taxon>Archaea</taxon>
        <taxon>Methanobacteriati</taxon>
        <taxon>Methanobacteriota</taxon>
        <taxon>Stenosarchaea group</taxon>
        <taxon>Halobacteria</taxon>
        <taxon>Halobacteriales</taxon>
        <taxon>Haloferacaceae</taxon>
        <taxon>Halonotius</taxon>
    </lineage>
</organism>
<evidence type="ECO:0000256" key="1">
    <source>
        <dbReference type="SAM" id="MobiDB-lite"/>
    </source>
</evidence>
<name>A0A3A6PPA7_9EURY</name>
<sequence>MTDHKPADEPAAASPNGGDGDAASTTDSEVPWRDVTDSAASETVPSPSGDTTPTQVIAGTTAFIEPTAYCQQCSQFDESAGECTNADTDILETLHDGRFHVADCPVVTADGPAFDRGQRD</sequence>
<proteinExistence type="predicted"/>
<comment type="caution">
    <text evidence="3">The sequence shown here is derived from an EMBL/GenBank/DDBJ whole genome shotgun (WGS) entry which is preliminary data.</text>
</comment>
<dbReference type="OrthoDB" id="204982at2157"/>
<dbReference type="AlphaFoldDB" id="A0A3A6PPA7"/>
<gene>
    <name evidence="3" type="ORF">DM826_11550</name>
</gene>
<evidence type="ECO:0000313" key="4">
    <source>
        <dbReference type="Proteomes" id="UP000276588"/>
    </source>
</evidence>
<feature type="region of interest" description="Disordered" evidence="1">
    <location>
        <begin position="1"/>
        <end position="56"/>
    </location>
</feature>
<dbReference type="EMBL" id="QKNY01000018">
    <property type="protein sequence ID" value="RJX42272.1"/>
    <property type="molecule type" value="Genomic_DNA"/>
</dbReference>
<dbReference type="Pfam" id="PF26456">
    <property type="entry name" value="DUF8135"/>
    <property type="match status" value="1"/>
</dbReference>
<dbReference type="Proteomes" id="UP000276588">
    <property type="component" value="Unassembled WGS sequence"/>
</dbReference>
<feature type="domain" description="DUF8135" evidence="2">
    <location>
        <begin position="63"/>
        <end position="110"/>
    </location>
</feature>
<evidence type="ECO:0000259" key="2">
    <source>
        <dbReference type="Pfam" id="PF26456"/>
    </source>
</evidence>
<evidence type="ECO:0000313" key="3">
    <source>
        <dbReference type="EMBL" id="RJX42272.1"/>
    </source>
</evidence>
<feature type="compositionally biased region" description="Polar residues" evidence="1">
    <location>
        <begin position="38"/>
        <end position="56"/>
    </location>
</feature>